<evidence type="ECO:0000313" key="1">
    <source>
        <dbReference type="EMBL" id="EDP53500.1"/>
    </source>
</evidence>
<proteinExistence type="predicted"/>
<dbReference type="VEuPathDB" id="FungiDB:AFUB_046790"/>
<dbReference type="HOGENOM" id="CLU_912080_0_0_1"/>
<evidence type="ECO:0000313" key="2">
    <source>
        <dbReference type="Proteomes" id="UP000001699"/>
    </source>
</evidence>
<reference evidence="1 2" key="1">
    <citation type="journal article" date="2008" name="PLoS Genet.">
        <title>Genomic islands in the pathogenic filamentous fungus Aspergillus fumigatus.</title>
        <authorList>
            <person name="Fedorova N.D."/>
            <person name="Khaldi N."/>
            <person name="Joardar V.S."/>
            <person name="Maiti R."/>
            <person name="Amedeo P."/>
            <person name="Anderson M.J."/>
            <person name="Crabtree J."/>
            <person name="Silva J.C."/>
            <person name="Badger J.H."/>
            <person name="Albarraq A."/>
            <person name="Angiuoli S."/>
            <person name="Bussey H."/>
            <person name="Bowyer P."/>
            <person name="Cotty P.J."/>
            <person name="Dyer P.S."/>
            <person name="Egan A."/>
            <person name="Galens K."/>
            <person name="Fraser-Liggett C.M."/>
            <person name="Haas B.J."/>
            <person name="Inman J.M."/>
            <person name="Kent R."/>
            <person name="Lemieux S."/>
            <person name="Malavazi I."/>
            <person name="Orvis J."/>
            <person name="Roemer T."/>
            <person name="Ronning C.M."/>
            <person name="Sundaram J.P."/>
            <person name="Sutton G."/>
            <person name="Turner G."/>
            <person name="Venter J.C."/>
            <person name="White O.R."/>
            <person name="Whitty B.R."/>
            <person name="Youngman P."/>
            <person name="Wolfe K.H."/>
            <person name="Goldman G.H."/>
            <person name="Wortman J.R."/>
            <person name="Jiang B."/>
            <person name="Denning D.W."/>
            <person name="Nierman W.C."/>
        </authorList>
    </citation>
    <scope>NUCLEOTIDE SEQUENCE [LARGE SCALE GENOMIC DNA]</scope>
    <source>
        <strain evidence="2">CBS 144.89 / FGSC A1163 / CEA10</strain>
    </source>
</reference>
<name>B0XWP1_ASPFC</name>
<accession>B0XWP1</accession>
<dbReference type="AlphaFoldDB" id="B0XWP1"/>
<dbReference type="Proteomes" id="UP000001699">
    <property type="component" value="Unassembled WGS sequence"/>
</dbReference>
<dbReference type="SUPFAM" id="SSF48403">
    <property type="entry name" value="Ankyrin repeat"/>
    <property type="match status" value="1"/>
</dbReference>
<gene>
    <name evidence="1" type="ORF">AFUB_046790</name>
</gene>
<evidence type="ECO:0008006" key="3">
    <source>
        <dbReference type="Google" id="ProtNLM"/>
    </source>
</evidence>
<keyword evidence="2" id="KW-1185">Reference proteome</keyword>
<dbReference type="OrthoDB" id="426293at2759"/>
<sequence length="305" mass="34068">MYFVIVADCRCRLNAAAVSCSQAMALETDGAMSKTMEGEPYKNFRSVKMAGFASAPYNSISPHKSVQRSLYRNLEMASKLYKISPASLKYLETPELWKIIESDGELAPHANHIVQQRFMDNNIYTVPSAEAFKNLTDHSSDPIDDIIRYDRVKTLKCLVDAGLNLQHYSRSGWMLLGLALATKTDRISRYLIDASFPKDICGRIGALNDCEDGTFLSVAATWDAFVHGASGETAWHAAAECATDLEFPRWIGVQAPETINERTVHGTTPLMKAAACNRFPRLLSFFSRMVLVQRLSMMRVILRPV</sequence>
<dbReference type="EMBL" id="DS499596">
    <property type="protein sequence ID" value="EDP53500.1"/>
    <property type="molecule type" value="Genomic_DNA"/>
</dbReference>
<dbReference type="InterPro" id="IPR036770">
    <property type="entry name" value="Ankyrin_rpt-contain_sf"/>
</dbReference>
<protein>
    <recommendedName>
        <fullName evidence="3">Ankyrin repeat protein</fullName>
    </recommendedName>
</protein>
<dbReference type="Gene3D" id="1.25.40.20">
    <property type="entry name" value="Ankyrin repeat-containing domain"/>
    <property type="match status" value="1"/>
</dbReference>
<organism evidence="1 2">
    <name type="scientific">Aspergillus fumigatus (strain CBS 144.89 / FGSC A1163 / CEA10)</name>
    <name type="common">Neosartorya fumigata</name>
    <dbReference type="NCBI Taxonomy" id="451804"/>
    <lineage>
        <taxon>Eukaryota</taxon>
        <taxon>Fungi</taxon>
        <taxon>Dikarya</taxon>
        <taxon>Ascomycota</taxon>
        <taxon>Pezizomycotina</taxon>
        <taxon>Eurotiomycetes</taxon>
        <taxon>Eurotiomycetidae</taxon>
        <taxon>Eurotiales</taxon>
        <taxon>Aspergillaceae</taxon>
        <taxon>Aspergillus</taxon>
        <taxon>Aspergillus subgen. Fumigati</taxon>
    </lineage>
</organism>